<evidence type="ECO:0000313" key="3">
    <source>
        <dbReference type="Proteomes" id="UP000010408"/>
    </source>
</evidence>
<dbReference type="STRING" id="1127696.HMPREF9134_00960"/>
<dbReference type="AlphaFoldDB" id="L1NDL2"/>
<comment type="similarity">
    <text evidence="1">Belongs to the Rv0495c family.</text>
</comment>
<dbReference type="RefSeq" id="WP_005469424.1">
    <property type="nucleotide sequence ID" value="NZ_KB291046.1"/>
</dbReference>
<gene>
    <name evidence="2" type="ORF">HMPREF9134_00960</name>
</gene>
<comment type="caution">
    <text evidence="2">The sequence shown here is derived from an EMBL/GenBank/DDBJ whole genome shotgun (WGS) entry which is preliminary data.</text>
</comment>
<evidence type="ECO:0008006" key="4">
    <source>
        <dbReference type="Google" id="ProtNLM"/>
    </source>
</evidence>
<name>L1NDL2_9PORP</name>
<protein>
    <recommendedName>
        <fullName evidence="4">DUF3109 family protein</fullName>
    </recommendedName>
</protein>
<reference evidence="2 3" key="1">
    <citation type="submission" date="2012-05" db="EMBL/GenBank/DDBJ databases">
        <authorList>
            <person name="Weinstock G."/>
            <person name="Sodergren E."/>
            <person name="Lobos E.A."/>
            <person name="Fulton L."/>
            <person name="Fulton R."/>
            <person name="Courtney L."/>
            <person name="Fronick C."/>
            <person name="O'Laughlin M."/>
            <person name="Godfrey J."/>
            <person name="Wilson R.M."/>
            <person name="Miner T."/>
            <person name="Farmer C."/>
            <person name="Delehaunty K."/>
            <person name="Cordes M."/>
            <person name="Minx P."/>
            <person name="Tomlinson C."/>
            <person name="Chen J."/>
            <person name="Wollam A."/>
            <person name="Pepin K.H."/>
            <person name="Bhonagiri V."/>
            <person name="Zhang X."/>
            <person name="Suruliraj S."/>
            <person name="Warren W."/>
            <person name="Mitreva M."/>
            <person name="Mardis E.R."/>
            <person name="Wilson R.K."/>
        </authorList>
    </citation>
    <scope>NUCLEOTIDE SEQUENCE [LARGE SCALE GENOMIC DNA]</scope>
    <source>
        <strain evidence="2 3">F0037</strain>
    </source>
</reference>
<dbReference type="Pfam" id="PF11307">
    <property type="entry name" value="DUF3109"/>
    <property type="match status" value="1"/>
</dbReference>
<dbReference type="Proteomes" id="UP000010408">
    <property type="component" value="Unassembled WGS sequence"/>
</dbReference>
<evidence type="ECO:0000256" key="1">
    <source>
        <dbReference type="ARBA" id="ARBA00093770"/>
    </source>
</evidence>
<proteinExistence type="inferred from homology"/>
<dbReference type="InterPro" id="IPR021458">
    <property type="entry name" value="Rv0495c"/>
</dbReference>
<dbReference type="HOGENOM" id="CLU_097451_0_0_10"/>
<evidence type="ECO:0000313" key="2">
    <source>
        <dbReference type="EMBL" id="EKY01416.1"/>
    </source>
</evidence>
<dbReference type="PATRIC" id="fig|1127696.3.peg.873"/>
<organism evidence="2 3">
    <name type="scientific">Porphyromonas catoniae F0037</name>
    <dbReference type="NCBI Taxonomy" id="1127696"/>
    <lineage>
        <taxon>Bacteria</taxon>
        <taxon>Pseudomonadati</taxon>
        <taxon>Bacteroidota</taxon>
        <taxon>Bacteroidia</taxon>
        <taxon>Bacteroidales</taxon>
        <taxon>Porphyromonadaceae</taxon>
        <taxon>Porphyromonas</taxon>
    </lineage>
</organism>
<dbReference type="eggNOG" id="COG0727">
    <property type="taxonomic scope" value="Bacteria"/>
</dbReference>
<accession>L1NDL2</accession>
<dbReference type="EMBL" id="AMEQ01000026">
    <property type="protein sequence ID" value="EKY01416.1"/>
    <property type="molecule type" value="Genomic_DNA"/>
</dbReference>
<sequence>MIQIGDKIVSQDIFDVLFACDYAACKGACCVEGESGAPLDPGEADQLRKYLPLVEHLLSPQAKAIIAEQGVSYLDEDGDEVTSIVHGKDCVFTTYDENGNCRCAYEMIYYEGKSDFIKPISCQLYPIRLTRYKDFTAVNYHKWSICKCALKRGKQLQLPVYKFLEGPLTRAFGEEWYAQLEDVARLLREEQPEGSSIK</sequence>